<sequence>MDPLPNTAPPRSWWKRAFSLWTDWVPVRTLQRRHRARVREHLLTLNERDRYLRFGYAASDEQILAYAQRLNFDTDEVLGIFNRRLTLVAVAHLAYAPEPQRPGQPAMAEFGVSVLATARGKGLGARLFQCAALHARNRGIDTLFIHALSENAPMLRIARKAGARVERDGGESEAWLRLPLDSVGSHVDEALERHAAEMDFQLKQHLHSVHVLKTTLVKAADWLRRHLRANP</sequence>
<dbReference type="PROSITE" id="PS51186">
    <property type="entry name" value="GNAT"/>
    <property type="match status" value="1"/>
</dbReference>
<dbReference type="Gene3D" id="3.40.630.30">
    <property type="match status" value="1"/>
</dbReference>
<dbReference type="GO" id="GO:0016746">
    <property type="term" value="F:acyltransferase activity"/>
    <property type="evidence" value="ECO:0007669"/>
    <property type="project" value="UniProtKB-KW"/>
</dbReference>
<dbReference type="Pfam" id="PF00583">
    <property type="entry name" value="Acetyltransf_1"/>
    <property type="match status" value="1"/>
</dbReference>
<dbReference type="CDD" id="cd04301">
    <property type="entry name" value="NAT_SF"/>
    <property type="match status" value="1"/>
</dbReference>
<keyword evidence="2" id="KW-0808">Transferase</keyword>
<dbReference type="SUPFAM" id="SSF55729">
    <property type="entry name" value="Acyl-CoA N-acyltransferases (Nat)"/>
    <property type="match status" value="1"/>
</dbReference>
<dbReference type="InterPro" id="IPR016181">
    <property type="entry name" value="Acyl_CoA_acyltransferase"/>
</dbReference>
<comment type="caution">
    <text evidence="2">The sequence shown here is derived from an EMBL/GenBank/DDBJ whole genome shotgun (WGS) entry which is preliminary data.</text>
</comment>
<dbReference type="InterPro" id="IPR000182">
    <property type="entry name" value="GNAT_dom"/>
</dbReference>
<dbReference type="EC" id="2.3.-.-" evidence="2"/>
<evidence type="ECO:0000259" key="1">
    <source>
        <dbReference type="PROSITE" id="PS51186"/>
    </source>
</evidence>
<evidence type="ECO:0000313" key="2">
    <source>
        <dbReference type="EMBL" id="MFG6449002.1"/>
    </source>
</evidence>
<gene>
    <name evidence="2" type="ORF">ACG0Z6_12240</name>
</gene>
<dbReference type="Proteomes" id="UP001606099">
    <property type="component" value="Unassembled WGS sequence"/>
</dbReference>
<organism evidence="2 3">
    <name type="scientific">Roseateles rivi</name>
    <dbReference type="NCBI Taxonomy" id="3299028"/>
    <lineage>
        <taxon>Bacteria</taxon>
        <taxon>Pseudomonadati</taxon>
        <taxon>Pseudomonadota</taxon>
        <taxon>Betaproteobacteria</taxon>
        <taxon>Burkholderiales</taxon>
        <taxon>Sphaerotilaceae</taxon>
        <taxon>Roseateles</taxon>
    </lineage>
</organism>
<reference evidence="2 3" key="1">
    <citation type="submission" date="2024-08" db="EMBL/GenBank/DDBJ databases">
        <authorList>
            <person name="Lu H."/>
        </authorList>
    </citation>
    <scope>NUCLEOTIDE SEQUENCE [LARGE SCALE GENOMIC DNA]</scope>
    <source>
        <strain evidence="2 3">BYS180W</strain>
    </source>
</reference>
<protein>
    <submittedName>
        <fullName evidence="2">GNAT family N-acetyltransferase</fullName>
        <ecNumber evidence="2">2.3.-.-</ecNumber>
    </submittedName>
</protein>
<feature type="domain" description="N-acetyltransferase" evidence="1">
    <location>
        <begin position="38"/>
        <end position="181"/>
    </location>
</feature>
<name>A0ABW7FXF9_9BURK</name>
<proteinExistence type="predicted"/>
<accession>A0ABW7FXF9</accession>
<keyword evidence="2" id="KW-0012">Acyltransferase</keyword>
<evidence type="ECO:0000313" key="3">
    <source>
        <dbReference type="Proteomes" id="UP001606099"/>
    </source>
</evidence>
<keyword evidence="3" id="KW-1185">Reference proteome</keyword>
<dbReference type="EMBL" id="JBIGHZ010000004">
    <property type="protein sequence ID" value="MFG6449002.1"/>
    <property type="molecule type" value="Genomic_DNA"/>
</dbReference>